<name>A0ABD4T0A9_9CYAN</name>
<dbReference type="InterPro" id="IPR038765">
    <property type="entry name" value="Papain-like_cys_pep_sf"/>
</dbReference>
<reference evidence="1 2" key="1">
    <citation type="journal article" date="2015" name="Genome Announc.">
        <title>Draft Genome Sequence of Filamentous Marine Cyanobacterium Lyngbya confervoides Strain BDU141951.</title>
        <authorList>
            <person name="Chandrababunaidu M.M."/>
            <person name="Sen D."/>
            <person name="Tripathy S."/>
        </authorList>
    </citation>
    <scope>NUCLEOTIDE SEQUENCE [LARGE SCALE GENOMIC DNA]</scope>
    <source>
        <strain evidence="1 2">BDU141951</strain>
    </source>
</reference>
<evidence type="ECO:0000313" key="1">
    <source>
        <dbReference type="EMBL" id="MCM1982053.1"/>
    </source>
</evidence>
<dbReference type="Gene3D" id="2.30.260.10">
    <property type="entry name" value="putative xylanase like domain"/>
    <property type="match status" value="1"/>
</dbReference>
<dbReference type="RefSeq" id="WP_166280473.1">
    <property type="nucleotide sequence ID" value="NZ_JTHE03000028.1"/>
</dbReference>
<dbReference type="Pfam" id="PF07313">
    <property type="entry name" value="AmiA-like"/>
    <property type="match status" value="1"/>
</dbReference>
<evidence type="ECO:0000313" key="2">
    <source>
        <dbReference type="Proteomes" id="UP000031561"/>
    </source>
</evidence>
<sequence>MLRTISLWGLTAAFSLGVLPISAAHRPRISAGSIARQTPQRSAGIWLPRGMIQSRTAPLASVLTARDRQQFDQIMATAQQQRISAQPYGQILQHFAMQLLGRPYQAGLLDQSSAEPLVVSLTQFDCVLFVETVLALAQSFVSAPARPSAEVFTQAIASHRYRQGQRQGYCSRLHYFSDWIEDNQQRGQVQNLTRQFGGRSHPTPLQFMSRHRQQYPQITDPDLYNCIVQMEDRLASVSRFYIPTPQVRQIEAQLQPGDIIAVATAVPYLDVTHTGLIYTAPTGKPGLIHASPGGSVRLAPDLTRYLQQVDSALGIMVARPVPPSAPRPPHLDP</sequence>
<dbReference type="EMBL" id="JTHE03000028">
    <property type="protein sequence ID" value="MCM1982053.1"/>
    <property type="molecule type" value="Genomic_DNA"/>
</dbReference>
<protein>
    <submittedName>
        <fullName evidence="1">DUF1460 domain-containing protein</fullName>
    </submittedName>
</protein>
<keyword evidence="2" id="KW-1185">Reference proteome</keyword>
<proteinExistence type="predicted"/>
<dbReference type="SUPFAM" id="SSF54001">
    <property type="entry name" value="Cysteine proteinases"/>
    <property type="match status" value="1"/>
</dbReference>
<accession>A0ABD4T0A9</accession>
<comment type="caution">
    <text evidence="1">The sequence shown here is derived from an EMBL/GenBank/DDBJ whole genome shotgun (WGS) entry which is preliminary data.</text>
</comment>
<organism evidence="1 2">
    <name type="scientific">Lyngbya confervoides BDU141951</name>
    <dbReference type="NCBI Taxonomy" id="1574623"/>
    <lineage>
        <taxon>Bacteria</taxon>
        <taxon>Bacillati</taxon>
        <taxon>Cyanobacteriota</taxon>
        <taxon>Cyanophyceae</taxon>
        <taxon>Oscillatoriophycideae</taxon>
        <taxon>Oscillatoriales</taxon>
        <taxon>Microcoleaceae</taxon>
        <taxon>Lyngbya</taxon>
    </lineage>
</organism>
<gene>
    <name evidence="1" type="ORF">QQ91_0004300</name>
</gene>
<dbReference type="InterPro" id="IPR010846">
    <property type="entry name" value="AmiA-like"/>
</dbReference>
<dbReference type="Gene3D" id="1.10.3670.10">
    <property type="entry name" value="Putative xylanase like domain"/>
    <property type="match status" value="1"/>
</dbReference>
<dbReference type="AlphaFoldDB" id="A0ABD4T0A9"/>
<dbReference type="Proteomes" id="UP000031561">
    <property type="component" value="Unassembled WGS sequence"/>
</dbReference>